<evidence type="ECO:0000256" key="13">
    <source>
        <dbReference type="RuleBase" id="RU003785"/>
    </source>
</evidence>
<evidence type="ECO:0000256" key="7">
    <source>
        <dbReference type="ARBA" id="ARBA00022840"/>
    </source>
</evidence>
<evidence type="ECO:0000256" key="6">
    <source>
        <dbReference type="ARBA" id="ARBA00022741"/>
    </source>
</evidence>
<evidence type="ECO:0000256" key="12">
    <source>
        <dbReference type="RuleBase" id="RU003784"/>
    </source>
</evidence>
<dbReference type="PANTHER" id="PTHR11088:SF60">
    <property type="entry name" value="TRNA DIMETHYLALLYLTRANSFERASE"/>
    <property type="match status" value="1"/>
</dbReference>
<feature type="site" description="Interaction with substrate tRNA" evidence="10">
    <location>
        <position position="122"/>
    </location>
</feature>
<dbReference type="AlphaFoldDB" id="A0A098BWN8"/>
<dbReference type="STRING" id="1562970.ING2E5B_0305"/>
<evidence type="ECO:0000256" key="5">
    <source>
        <dbReference type="ARBA" id="ARBA00022694"/>
    </source>
</evidence>
<dbReference type="PATRIC" id="fig|1562970.3.peg.302"/>
<dbReference type="GO" id="GO:0005524">
    <property type="term" value="F:ATP binding"/>
    <property type="evidence" value="ECO:0007669"/>
    <property type="project" value="UniProtKB-UniRule"/>
</dbReference>
<keyword evidence="4 10" id="KW-0808">Transferase</keyword>
<dbReference type="KEGG" id="pbt:ING2E5B_0305"/>
<dbReference type="Proteomes" id="UP000032417">
    <property type="component" value="Chromosome 1"/>
</dbReference>
<evidence type="ECO:0000256" key="1">
    <source>
        <dbReference type="ARBA" id="ARBA00001946"/>
    </source>
</evidence>
<sequence>MAEEEVVLAVEEQVEAGKMKSKLITILGPTASGKTAFAVQLAYRLNGEIISADSRQIYRKMDIGTGKDLSEYIINDVTIPYHLIDIREPGDKYTLFDYQHDFHKVYEDILSRGKTPILCGGTGLYIESVLKGYNLPDVPANPELRESLQHRSLEELTEILKSYRSLHNTTDTDTKKRAIRAIEIADFQSKQDLSKLEFPPLESIILGLNIERELRREKISKRLKARLEEGMIKEVEGILNSGVSAEDLIYYGLEYKFVTLYVIGEISYDEMYRGLEIAIHQFAKRQMTWFRGMERRGFTINWIDVTLPIEKKLEESLKLIEYIPTQQEK</sequence>
<reference evidence="14 15" key="1">
    <citation type="submission" date="2014-08" db="EMBL/GenBank/DDBJ databases">
        <authorList>
            <person name="Wibberg D."/>
        </authorList>
    </citation>
    <scope>NUCLEOTIDE SEQUENCE [LARGE SCALE GENOMIC DNA]</scope>
    <source>
        <strain evidence="15">ING2-E5B</strain>
    </source>
</reference>
<dbReference type="HOGENOM" id="CLU_032616_0_1_10"/>
<dbReference type="PANTHER" id="PTHR11088">
    <property type="entry name" value="TRNA DIMETHYLALLYLTRANSFERASE"/>
    <property type="match status" value="1"/>
</dbReference>
<protein>
    <recommendedName>
        <fullName evidence="10">tRNA dimethylallyltransferase</fullName>
        <ecNumber evidence="10">2.5.1.75</ecNumber>
    </recommendedName>
    <alternativeName>
        <fullName evidence="10">Dimethylallyl diphosphate:tRNA dimethylallyltransferase</fullName>
        <shortName evidence="10">DMAPP:tRNA dimethylallyltransferase</shortName>
        <shortName evidence="10">DMATase</shortName>
    </alternativeName>
    <alternativeName>
        <fullName evidence="10">Isopentenyl-diphosphate:tRNA isopentenyltransferase</fullName>
        <shortName evidence="10">IPP transferase</shortName>
        <shortName evidence="10">IPPT</shortName>
        <shortName evidence="10">IPTase</shortName>
    </alternativeName>
</protein>
<comment type="cofactor">
    <cofactor evidence="1 10">
        <name>Mg(2+)</name>
        <dbReference type="ChEBI" id="CHEBI:18420"/>
    </cofactor>
</comment>
<dbReference type="NCBIfam" id="TIGR00174">
    <property type="entry name" value="miaA"/>
    <property type="match status" value="1"/>
</dbReference>
<keyword evidence="15" id="KW-1185">Reference proteome</keyword>
<evidence type="ECO:0000313" key="14">
    <source>
        <dbReference type="EMBL" id="CEA15074.1"/>
    </source>
</evidence>
<dbReference type="InterPro" id="IPR018022">
    <property type="entry name" value="IPT"/>
</dbReference>
<evidence type="ECO:0000256" key="10">
    <source>
        <dbReference type="HAMAP-Rule" id="MF_00185"/>
    </source>
</evidence>
<evidence type="ECO:0000256" key="3">
    <source>
        <dbReference type="ARBA" id="ARBA00005842"/>
    </source>
</evidence>
<dbReference type="SUPFAM" id="SSF52540">
    <property type="entry name" value="P-loop containing nucleoside triphosphate hydrolases"/>
    <property type="match status" value="1"/>
</dbReference>
<keyword evidence="5 10" id="KW-0819">tRNA processing</keyword>
<dbReference type="Pfam" id="PF01715">
    <property type="entry name" value="IPPT"/>
    <property type="match status" value="1"/>
</dbReference>
<evidence type="ECO:0000313" key="15">
    <source>
        <dbReference type="Proteomes" id="UP000032417"/>
    </source>
</evidence>
<proteinExistence type="inferred from homology"/>
<evidence type="ECO:0000256" key="4">
    <source>
        <dbReference type="ARBA" id="ARBA00022679"/>
    </source>
</evidence>
<comment type="caution">
    <text evidence="10">Lacks conserved residue(s) required for the propagation of feature annotation.</text>
</comment>
<comment type="similarity">
    <text evidence="3 10 13">Belongs to the IPP transferase family.</text>
</comment>
<dbReference type="InterPro" id="IPR027417">
    <property type="entry name" value="P-loop_NTPase"/>
</dbReference>
<dbReference type="EC" id="2.5.1.75" evidence="10"/>
<dbReference type="GO" id="GO:0006400">
    <property type="term" value="P:tRNA modification"/>
    <property type="evidence" value="ECO:0007669"/>
    <property type="project" value="TreeGrafter"/>
</dbReference>
<accession>A0A098BWN8</accession>
<comment type="subunit">
    <text evidence="10">Monomer.</text>
</comment>
<keyword evidence="8 10" id="KW-0460">Magnesium</keyword>
<gene>
    <name evidence="14" type="primary">miaA1-1</name>
    <name evidence="10" type="synonym">miaA</name>
    <name evidence="14" type="ORF">ING2E5B_0305</name>
</gene>
<evidence type="ECO:0000256" key="8">
    <source>
        <dbReference type="ARBA" id="ARBA00022842"/>
    </source>
</evidence>
<comment type="catalytic activity">
    <reaction evidence="9 10 11">
        <text>adenosine(37) in tRNA + dimethylallyl diphosphate = N(6)-dimethylallyladenosine(37) in tRNA + diphosphate</text>
        <dbReference type="Rhea" id="RHEA:26482"/>
        <dbReference type="Rhea" id="RHEA-COMP:10162"/>
        <dbReference type="Rhea" id="RHEA-COMP:10375"/>
        <dbReference type="ChEBI" id="CHEBI:33019"/>
        <dbReference type="ChEBI" id="CHEBI:57623"/>
        <dbReference type="ChEBI" id="CHEBI:74411"/>
        <dbReference type="ChEBI" id="CHEBI:74415"/>
        <dbReference type="EC" id="2.5.1.75"/>
    </reaction>
</comment>
<evidence type="ECO:0000256" key="9">
    <source>
        <dbReference type="ARBA" id="ARBA00049563"/>
    </source>
</evidence>
<comment type="function">
    <text evidence="2 10 12">Catalyzes the transfer of a dimethylallyl group onto the adenine at position 37 in tRNAs that read codons beginning with uridine, leading to the formation of N6-(dimethylallyl)adenosine (i(6)A).</text>
</comment>
<dbReference type="HAMAP" id="MF_00185">
    <property type="entry name" value="IPP_trans"/>
    <property type="match status" value="1"/>
</dbReference>
<name>A0A098BWN8_9BACT</name>
<dbReference type="GO" id="GO:0052381">
    <property type="term" value="F:tRNA dimethylallyltransferase activity"/>
    <property type="evidence" value="ECO:0007669"/>
    <property type="project" value="UniProtKB-UniRule"/>
</dbReference>
<feature type="binding site" evidence="10">
    <location>
        <begin position="28"/>
        <end position="35"/>
    </location>
    <ligand>
        <name>ATP</name>
        <dbReference type="ChEBI" id="CHEBI:30616"/>
    </ligand>
</feature>
<dbReference type="Gene3D" id="3.40.50.300">
    <property type="entry name" value="P-loop containing nucleotide triphosphate hydrolases"/>
    <property type="match status" value="2"/>
</dbReference>
<feature type="site" description="Interaction with substrate tRNA" evidence="10">
    <location>
        <position position="145"/>
    </location>
</feature>
<feature type="region of interest" description="Interaction with substrate tRNA" evidence="10">
    <location>
        <begin position="53"/>
        <end position="56"/>
    </location>
</feature>
<evidence type="ECO:0000256" key="11">
    <source>
        <dbReference type="RuleBase" id="RU003783"/>
    </source>
</evidence>
<dbReference type="InterPro" id="IPR039657">
    <property type="entry name" value="Dimethylallyltransferase"/>
</dbReference>
<keyword evidence="7 10" id="KW-0067">ATP-binding</keyword>
<feature type="binding site" evidence="10">
    <location>
        <begin position="30"/>
        <end position="35"/>
    </location>
    <ligand>
        <name>substrate</name>
    </ligand>
</feature>
<evidence type="ECO:0000256" key="2">
    <source>
        <dbReference type="ARBA" id="ARBA00003213"/>
    </source>
</evidence>
<keyword evidence="6 10" id="KW-0547">Nucleotide-binding</keyword>
<organism evidence="14 15">
    <name type="scientific">Fermentimonas caenicola</name>
    <dbReference type="NCBI Taxonomy" id="1562970"/>
    <lineage>
        <taxon>Bacteria</taxon>
        <taxon>Pseudomonadati</taxon>
        <taxon>Bacteroidota</taxon>
        <taxon>Bacteroidia</taxon>
        <taxon>Bacteroidales</taxon>
        <taxon>Dysgonomonadaceae</taxon>
        <taxon>Fermentimonas</taxon>
    </lineage>
</organism>
<dbReference type="EMBL" id="LN515532">
    <property type="protein sequence ID" value="CEA15074.1"/>
    <property type="molecule type" value="Genomic_DNA"/>
</dbReference>